<protein>
    <submittedName>
        <fullName evidence="1">Uncharacterized protein</fullName>
    </submittedName>
</protein>
<sequence>MQFDVDVRQALAPGFFLRKRIRANAYVLYPVDRIRLECVLKWIAFNAARRTDSAVFNGEDVVQFLNRTVASGNRVLPMLCVALALCASAANATPAAPKGNDAHEASAPAMPDRFTADDPVKVRDMLASQMPAAASDSLTTRIRKFAREPYDRIVRGHAAAAENGQRTFLFMIPAPHGILYRSNTHVLSVNVPLASDEDPGAIQLYQSIAGPSGRGLVIAPDAKAKGFIQKIDSIELGTQGKPKTTARGRLTVPQAVFEQADNSFAIVLVCTLEPPYLTETREHSDPTDEEPTDITRRTSTLHANVQAVWLVNQKDGTVIGKGLRLAK</sequence>
<gene>
    <name evidence="1" type="ORF">K788_0005175</name>
</gene>
<evidence type="ECO:0000313" key="1">
    <source>
        <dbReference type="EMBL" id="ALL67282.1"/>
    </source>
</evidence>
<dbReference type="EMBL" id="CP012747">
    <property type="protein sequence ID" value="ALL67282.1"/>
    <property type="molecule type" value="Genomic_DNA"/>
</dbReference>
<proteinExistence type="predicted"/>
<dbReference type="Proteomes" id="UP000019146">
    <property type="component" value="Chromosome 2"/>
</dbReference>
<accession>A0A0P0RF93</accession>
<reference evidence="1 2" key="1">
    <citation type="journal article" date="2014" name="Genome Announc.">
        <title>Draft Genome Sequence of the Haloacid-Degrading Burkholderia caribensis Strain MBA4.</title>
        <authorList>
            <person name="Pan Y."/>
            <person name="Kong K.F."/>
            <person name="Tsang J.S."/>
        </authorList>
    </citation>
    <scope>NUCLEOTIDE SEQUENCE [LARGE SCALE GENOMIC DNA]</scope>
    <source>
        <strain evidence="1 2">MBA4</strain>
    </source>
</reference>
<organism evidence="1 2">
    <name type="scientific">Paraburkholderia caribensis MBA4</name>
    <dbReference type="NCBI Taxonomy" id="1323664"/>
    <lineage>
        <taxon>Bacteria</taxon>
        <taxon>Pseudomonadati</taxon>
        <taxon>Pseudomonadota</taxon>
        <taxon>Betaproteobacteria</taxon>
        <taxon>Burkholderiales</taxon>
        <taxon>Burkholderiaceae</taxon>
        <taxon>Paraburkholderia</taxon>
    </lineage>
</organism>
<evidence type="ECO:0000313" key="2">
    <source>
        <dbReference type="Proteomes" id="UP000019146"/>
    </source>
</evidence>
<name>A0A0P0RF93_9BURK</name>
<dbReference type="AlphaFoldDB" id="A0A0P0RF93"/>
<dbReference type="KEGG" id="bcai:K788_0005175"/>